<feature type="transmembrane region" description="Helical" evidence="9">
    <location>
        <begin position="1313"/>
        <end position="1336"/>
    </location>
</feature>
<dbReference type="Gene3D" id="3.40.50.300">
    <property type="entry name" value="P-loop containing nucleotide triphosphate hydrolases"/>
    <property type="match status" value="2"/>
</dbReference>
<evidence type="ECO:0000256" key="3">
    <source>
        <dbReference type="ARBA" id="ARBA00022692"/>
    </source>
</evidence>
<evidence type="ECO:0000256" key="2">
    <source>
        <dbReference type="ARBA" id="ARBA00022448"/>
    </source>
</evidence>
<feature type="transmembrane region" description="Helical" evidence="9">
    <location>
        <begin position="1410"/>
        <end position="1427"/>
    </location>
</feature>
<keyword evidence="13" id="KW-1185">Reference proteome</keyword>
<name>A0A1J4MP39_9CRYT</name>
<dbReference type="GO" id="GO:0016887">
    <property type="term" value="F:ATP hydrolysis activity"/>
    <property type="evidence" value="ECO:0007669"/>
    <property type="project" value="InterPro"/>
</dbReference>
<sequence length="1998" mass="231582">MRGNSIYKPRHWFQYFSLKYLSFGFMSPYIKSYKTEQFSSNDLPDIPLTEDVIKIGEHLSRALKKEEILALNNGRQPSLFKAILRAYYPLLILCLFSIIIIDGIKYSVSLVITRIIQDLQKPRPLSIQDKYNSLINFFSVFIILISTTIILPHATFLQLKYIFRIYTSLAINLLWRGLRRSGGIHLSRKFNTRLNPPFVSKMNLIIHKKRYSLFKRILEIFSCKVDDNKDINEITTKDLITDKYNNLFSINETQVSRNLNKYLKEDKQVKSENSLKQKIDTQYRQKMNIIPHKMRSQLFKVQDVITPIKIKSADMYNLIMADLFPCSKMFVSLINLFLFPLRLLIAGFMMAYILTSSVSNVNGDKLRILNISIILCITSLCILISIGIGCEVFSGYLRKPLLKVKDRRLEELRYILKNIRIIKLLNWEDFVYNSLINLRGEEMHQRYLNLWWSSASLFFINNSLLFSQAILFLVLGLLFQNFTGQFIIPTVATVPIMYSLDTLFSSAGSIPEELGATVRGWISLSRIQLLIFSKVDEYPLICNSENKGISLDERNILCSNIELADINNSIYENNKRYTDEYAIYYNNASFSREMYDDPEIRYLHQLGGSLLSGGLDDIPIKDVEDKEIRTISETNIHHESHTGNNEIKSEEYRLEDKDVQQLDCFMKSSTTDCDNQQMNLINLSSLTSSIILQKVTSKIKEKVFQKRSIFKFNDSQDDFLHLQDYSSLYHLTISPCLKDINLSIKYGQIGIIFGQAGSGKTSLLDSIIGSLYRIKGISYIANKRLQLPIQYVSSSTWLPNGTLKSVILAGRKFDEISFRNVLKVCQLETDINNWPLKDLHMIDEYGNNLSNGQKVRVALARALYNYNCYENDEIEDIQHDDINEIYRNRNLHSTNQSNQTLQSTRDFHILLDNNININESTTNIHNKGTPDIDPLFDNSIASKFNKYCKLEDNSHFLYDIINHRNVNQSNNKFLLCLDSIFESLDPQTSTKIFSELFISDHPYLESEDRSDHYNSIISKFKEFSSVISMTTTTLKHFLDRYMDKMLGNCPFEFKFFYMNQGRIYEVHDIHQFLSNFGQKYEEVPKYGHNSVYIGNYLESKDSSILDTPEDLRNEKQGNTDLNYKAEQYTKTEKTCNLYKPLNSQPISPNFQIKSMKSQFTSESIEDQTKKELYNENNENDNTFINYFPQSNTFAPSFIIPLRYVSNSTLGQAIVKASSKLIRSSKYFCPVYHNFTELTGHVKLNTYKWFIELFYGRMMFTLIISIFISLALCTNIVYIIAIIWSGQDKTSLILFQDKLDKILYFNSFSTSLQYMSIFFILTIVTITIRLIGIYFEFKAKISSSIKIHNDILLQLLKAPIKLYDGINIKSLVDIFSLDLSIIDNKISFSNITFQFTSFIISMVFIVWSTPVFLFLIPIITYIYIKYIFKPTRIQARENYRLLINTYGLLCNQTEFIIKGSDIIRTMKLSYYQNYTSHILKNLLKIFYFSYGVSIWGQIRTLLLGIFTIFIIFLLPTIPRILDIQLPCYISGFACYSPDPIVSSFLGLTLSFAIGLPSTINGLNKKFIDLEMDMCSIQRFQFLQKQIEYYHKKVNPSIKFKKYNTSITKSSLSMENDRNTTDSNNTSSSSLEIDEKGSEKSVNSNINEDSLNFSNGLIIKDATMSYTDNRYMIKIALRNINMNILPGQHIGLVGRTGSGKSSLIHSILGIYELDSGKILLDNIDLSLLHMNINQILDIDKKLTSNIDIKSNYCHQYNIIGFIPQNCVIINNWTIRKYIDPYDQYSDSNIWNAIDELELNYLFKDLPNGLNSVASCNSFSQIMNDNINLAYSRSYSSNDKAICQLYNHQNQIFNISQIRILAFLRLYLNSKNYRLILIDEPPIMDEYSYNQELNPRSLQDTNTVEFVLNHPRDTIENKSESSISIPYLVNKYFRHCIVIIIAHNIESIQYCDYIYVMSHGQISSKIKFSEVKSQLHLQKLIYKANESTISNNDNLYSNIKE</sequence>
<dbReference type="GeneID" id="92364460"/>
<dbReference type="RefSeq" id="XP_067067790.1">
    <property type="nucleotide sequence ID" value="XM_067210523.1"/>
</dbReference>
<feature type="domain" description="ABC transporter" evidence="10">
    <location>
        <begin position="1657"/>
        <end position="1981"/>
    </location>
</feature>
<dbReference type="OrthoDB" id="6500128at2759"/>
<dbReference type="GO" id="GO:0005524">
    <property type="term" value="F:ATP binding"/>
    <property type="evidence" value="ECO:0007669"/>
    <property type="project" value="UniProtKB-KW"/>
</dbReference>
<feature type="transmembrane region" description="Helical" evidence="9">
    <location>
        <begin position="1500"/>
        <end position="1520"/>
    </location>
</feature>
<dbReference type="Gene3D" id="1.20.1560.10">
    <property type="entry name" value="ABC transporter type 1, transmembrane domain"/>
    <property type="match status" value="2"/>
</dbReference>
<dbReference type="InterPro" id="IPR011527">
    <property type="entry name" value="ABC1_TM_dom"/>
</dbReference>
<feature type="region of interest" description="Disordered" evidence="8">
    <location>
        <begin position="1609"/>
        <end position="1641"/>
    </location>
</feature>
<feature type="transmembrane region" description="Helical" evidence="9">
    <location>
        <begin position="366"/>
        <end position="397"/>
    </location>
</feature>
<feature type="transmembrane region" description="Helical" evidence="9">
    <location>
        <begin position="134"/>
        <end position="155"/>
    </location>
</feature>
<keyword evidence="4" id="KW-0547">Nucleotide-binding</keyword>
<dbReference type="SMART" id="SM00382">
    <property type="entry name" value="AAA"/>
    <property type="match status" value="2"/>
</dbReference>
<dbReference type="GO" id="GO:0016020">
    <property type="term" value="C:membrane"/>
    <property type="evidence" value="ECO:0007669"/>
    <property type="project" value="UniProtKB-SubCell"/>
</dbReference>
<dbReference type="InterPro" id="IPR003439">
    <property type="entry name" value="ABC_transporter-like_ATP-bd"/>
</dbReference>
<evidence type="ECO:0000313" key="12">
    <source>
        <dbReference type="EMBL" id="OII75944.1"/>
    </source>
</evidence>
<dbReference type="GO" id="GO:0140359">
    <property type="term" value="F:ABC-type transporter activity"/>
    <property type="evidence" value="ECO:0007669"/>
    <property type="project" value="InterPro"/>
</dbReference>
<evidence type="ECO:0000256" key="6">
    <source>
        <dbReference type="ARBA" id="ARBA00022989"/>
    </source>
</evidence>
<feature type="domain" description="ABC transporter" evidence="10">
    <location>
        <begin position="720"/>
        <end position="948"/>
    </location>
</feature>
<organism evidence="12 13">
    <name type="scientific">Cryptosporidium andersoni</name>
    <dbReference type="NCBI Taxonomy" id="117008"/>
    <lineage>
        <taxon>Eukaryota</taxon>
        <taxon>Sar</taxon>
        <taxon>Alveolata</taxon>
        <taxon>Apicomplexa</taxon>
        <taxon>Conoidasida</taxon>
        <taxon>Coccidia</taxon>
        <taxon>Eucoccidiorida</taxon>
        <taxon>Eimeriorina</taxon>
        <taxon>Cryptosporidiidae</taxon>
        <taxon>Cryptosporidium</taxon>
    </lineage>
</organism>
<dbReference type="EMBL" id="LRBS01000072">
    <property type="protein sequence ID" value="OII75944.1"/>
    <property type="molecule type" value="Genomic_DNA"/>
</dbReference>
<feature type="transmembrane region" description="Helical" evidence="9">
    <location>
        <begin position="330"/>
        <end position="354"/>
    </location>
</feature>
<dbReference type="InterPro" id="IPR036640">
    <property type="entry name" value="ABC1_TM_sf"/>
</dbReference>
<keyword evidence="2" id="KW-0813">Transport</keyword>
<evidence type="ECO:0000256" key="4">
    <source>
        <dbReference type="ARBA" id="ARBA00022741"/>
    </source>
</evidence>
<feature type="transmembrane region" description="Helical" evidence="9">
    <location>
        <begin position="450"/>
        <end position="476"/>
    </location>
</feature>
<dbReference type="InterPro" id="IPR003593">
    <property type="entry name" value="AAA+_ATPase"/>
</dbReference>
<proteinExistence type="predicted"/>
<keyword evidence="3 9" id="KW-0812">Transmembrane</keyword>
<dbReference type="PROSITE" id="PS50929">
    <property type="entry name" value="ABC_TM1F"/>
    <property type="match status" value="1"/>
</dbReference>
<dbReference type="InterPro" id="IPR027417">
    <property type="entry name" value="P-loop_NTPase"/>
</dbReference>
<dbReference type="VEuPathDB" id="CryptoDB:cand_002750"/>
<reference evidence="12 13" key="1">
    <citation type="submission" date="2016-10" db="EMBL/GenBank/DDBJ databases">
        <title>Reductive evolution of mitochondrial metabolism and differential evolution of invasion-related proteins in Cryptosporidium.</title>
        <authorList>
            <person name="Liu S."/>
            <person name="Roellig D.M."/>
            <person name="Guo Y."/>
            <person name="Li N."/>
            <person name="Frace M.A."/>
            <person name="Tang K."/>
            <person name="Zhang L."/>
            <person name="Feng Y."/>
            <person name="Xiao L."/>
        </authorList>
    </citation>
    <scope>NUCLEOTIDE SEQUENCE [LARGE SCALE GENOMIC DNA]</scope>
    <source>
        <strain evidence="12">30847</strain>
    </source>
</reference>
<dbReference type="SUPFAM" id="SSF52540">
    <property type="entry name" value="P-loop containing nucleoside triphosphate hydrolases"/>
    <property type="match status" value="2"/>
</dbReference>
<comment type="caution">
    <text evidence="12">The sequence shown here is derived from an EMBL/GenBank/DDBJ whole genome shotgun (WGS) entry which is preliminary data.</text>
</comment>
<feature type="domain" description="ABC transmembrane type-1" evidence="11">
    <location>
        <begin position="1257"/>
        <end position="1513"/>
    </location>
</feature>
<evidence type="ECO:0000259" key="11">
    <source>
        <dbReference type="PROSITE" id="PS50929"/>
    </source>
</evidence>
<comment type="subcellular location">
    <subcellularLocation>
        <location evidence="1">Membrane</location>
    </subcellularLocation>
</comment>
<feature type="transmembrane region" description="Helical" evidence="9">
    <location>
        <begin position="86"/>
        <end position="113"/>
    </location>
</feature>
<evidence type="ECO:0000256" key="8">
    <source>
        <dbReference type="SAM" id="MobiDB-lite"/>
    </source>
</evidence>
<evidence type="ECO:0000313" key="13">
    <source>
        <dbReference type="Proteomes" id="UP000186804"/>
    </source>
</evidence>
<keyword evidence="6 9" id="KW-1133">Transmembrane helix</keyword>
<feature type="transmembrane region" description="Helical" evidence="9">
    <location>
        <begin position="1257"/>
        <end position="1283"/>
    </location>
</feature>
<dbReference type="Pfam" id="PF00005">
    <property type="entry name" value="ABC_tran"/>
    <property type="match status" value="2"/>
</dbReference>
<dbReference type="SUPFAM" id="SSF90123">
    <property type="entry name" value="ABC transporter transmembrane region"/>
    <property type="match status" value="2"/>
</dbReference>
<evidence type="ECO:0000256" key="7">
    <source>
        <dbReference type="ARBA" id="ARBA00023136"/>
    </source>
</evidence>
<keyword evidence="7 9" id="KW-0472">Membrane</keyword>
<dbReference type="InterPro" id="IPR050173">
    <property type="entry name" value="ABC_transporter_C-like"/>
</dbReference>
<evidence type="ECO:0000256" key="5">
    <source>
        <dbReference type="ARBA" id="ARBA00022840"/>
    </source>
</evidence>
<dbReference type="PANTHER" id="PTHR24223">
    <property type="entry name" value="ATP-BINDING CASSETTE SUB-FAMILY C"/>
    <property type="match status" value="1"/>
</dbReference>
<dbReference type="PROSITE" id="PS50893">
    <property type="entry name" value="ABC_TRANSPORTER_2"/>
    <property type="match status" value="2"/>
</dbReference>
<keyword evidence="5" id="KW-0067">ATP-binding</keyword>
<gene>
    <name evidence="12" type="ORF">cand_002750</name>
</gene>
<evidence type="ECO:0000256" key="1">
    <source>
        <dbReference type="ARBA" id="ARBA00004370"/>
    </source>
</evidence>
<dbReference type="Proteomes" id="UP000186804">
    <property type="component" value="Unassembled WGS sequence"/>
</dbReference>
<evidence type="ECO:0000259" key="10">
    <source>
        <dbReference type="PROSITE" id="PS50893"/>
    </source>
</evidence>
<evidence type="ECO:0000256" key="9">
    <source>
        <dbReference type="SAM" id="Phobius"/>
    </source>
</evidence>
<protein>
    <submittedName>
        <fullName evidence="12">ABC transporter family protein</fullName>
    </submittedName>
</protein>
<feature type="compositionally biased region" description="Low complexity" evidence="8">
    <location>
        <begin position="1619"/>
        <end position="1628"/>
    </location>
</feature>
<accession>A0A1J4MP39</accession>